<organism evidence="1 2">
    <name type="scientific">Burkholderia multivorans CGD2</name>
    <dbReference type="NCBI Taxonomy" id="513052"/>
    <lineage>
        <taxon>Bacteria</taxon>
        <taxon>Pseudomonadati</taxon>
        <taxon>Pseudomonadota</taxon>
        <taxon>Betaproteobacteria</taxon>
        <taxon>Burkholderiales</taxon>
        <taxon>Burkholderiaceae</taxon>
        <taxon>Burkholderia</taxon>
        <taxon>Burkholderia cepacia complex</taxon>
    </lineage>
</organism>
<reference evidence="1 2" key="1">
    <citation type="journal article" date="2012" name="J. Bacteriol.">
        <title>Draft Genome Sequence Determination for Cystic Fibrosis and Chronic Granulomatous Disease Burkholderia multivorans Isolates.</title>
        <authorList>
            <person name="Varga J.J."/>
            <person name="Losada L."/>
            <person name="Zelazny A.M."/>
            <person name="Brinkac L."/>
            <person name="Harkins D."/>
            <person name="Radune D."/>
            <person name="Hostetler J."/>
            <person name="Sampaio E.P."/>
            <person name="Ronning C.M."/>
            <person name="Nierman W.C."/>
            <person name="Greenberg D.E."/>
            <person name="Holland S.M."/>
            <person name="Goldberg J.B."/>
        </authorList>
    </citation>
    <scope>NUCLEOTIDE SEQUENCE [LARGE SCALE GENOMIC DNA]</scope>
    <source>
        <strain evidence="1 2">CGD2</strain>
    </source>
</reference>
<accession>B9BRD0</accession>
<sequence>MYEHGLLTICRHACLPTGIGRPAVGPVACYRGATAPATACRRAVRCDGARGAWGRDRRVCPVRRGLRARRRRRAAADAAAFAVRRRPTDGYEIYIFPAAPAHPRRRRAPPHAVACGT</sequence>
<dbReference type="EMBL" id="ACFC01000006">
    <property type="protein sequence ID" value="EEE06351.1"/>
    <property type="molecule type" value="Genomic_DNA"/>
</dbReference>
<dbReference type="AlphaFoldDB" id="B9BRD0"/>
<name>B9BRD0_9BURK</name>
<evidence type="ECO:0000313" key="1">
    <source>
        <dbReference type="EMBL" id="EEE06351.1"/>
    </source>
</evidence>
<gene>
    <name evidence="1" type="ORF">BURMUCGD2_3947</name>
</gene>
<comment type="caution">
    <text evidence="1">The sequence shown here is derived from an EMBL/GenBank/DDBJ whole genome shotgun (WGS) entry which is preliminary data.</text>
</comment>
<proteinExistence type="predicted"/>
<protein>
    <submittedName>
        <fullName evidence="1">Uncharacterized protein</fullName>
    </submittedName>
</protein>
<dbReference type="Proteomes" id="UP000004535">
    <property type="component" value="Unassembled WGS sequence"/>
</dbReference>
<evidence type="ECO:0000313" key="2">
    <source>
        <dbReference type="Proteomes" id="UP000004535"/>
    </source>
</evidence>